<dbReference type="OrthoDB" id="1098926at2"/>
<dbReference type="Proteomes" id="UP000032900">
    <property type="component" value="Unassembled WGS sequence"/>
</dbReference>
<dbReference type="InterPro" id="IPR037185">
    <property type="entry name" value="EmrE-like"/>
</dbReference>
<sequence>MLKFTKQHQAYMGLIVFTVIVGLSFLFVKIGLRYADPMDLLAHRFSAAAVAIVPLWIFGRVKFPPFNWRKVKWMLLLSLFYPLLFFALQTFGLQHSSASEAGIIFATTPIVTLLAAGFFLKEKTTWLQKLGISMTLAGILYIIFYAGGGAGETSLKGVILLLLSILSLVVYYVLGKVVSAHFSAMEITLWMTILAFLVFNAYSLVSHMQNQTLGLFFNSLVHMEFLWSVLYLGVLSSLLTAFLTNFALTQVPASQIAVFNNLSPLIAIAAGVFILEETLFTYHVVGGLLVLSGVALTVFFKAADPK</sequence>
<dbReference type="Pfam" id="PF00892">
    <property type="entry name" value="EamA"/>
    <property type="match status" value="2"/>
</dbReference>
<feature type="transmembrane region" description="Helical" evidence="6">
    <location>
        <begin position="41"/>
        <end position="59"/>
    </location>
</feature>
<feature type="transmembrane region" description="Helical" evidence="6">
    <location>
        <begin position="187"/>
        <end position="205"/>
    </location>
</feature>
<keyword evidence="9" id="KW-1185">Reference proteome</keyword>
<feature type="domain" description="EamA" evidence="7">
    <location>
        <begin position="156"/>
        <end position="298"/>
    </location>
</feature>
<dbReference type="RefSeq" id="WP_157482811.1">
    <property type="nucleotide sequence ID" value="NZ_BAZW01000043.1"/>
</dbReference>
<dbReference type="AlphaFoldDB" id="A0A0E9M143"/>
<dbReference type="GO" id="GO:0005886">
    <property type="term" value="C:plasma membrane"/>
    <property type="evidence" value="ECO:0007669"/>
    <property type="project" value="UniProtKB-SubCell"/>
</dbReference>
<dbReference type="STRING" id="1236989.JCM15548_13621"/>
<dbReference type="InterPro" id="IPR050638">
    <property type="entry name" value="AA-Vitamin_Transporters"/>
</dbReference>
<feature type="transmembrane region" description="Helical" evidence="6">
    <location>
        <begin position="71"/>
        <end position="89"/>
    </location>
</feature>
<comment type="caution">
    <text evidence="8">The sequence shown here is derived from an EMBL/GenBank/DDBJ whole genome shotgun (WGS) entry which is preliminary data.</text>
</comment>
<keyword evidence="4 6" id="KW-1133">Transmembrane helix</keyword>
<evidence type="ECO:0000313" key="8">
    <source>
        <dbReference type="EMBL" id="GAO31273.1"/>
    </source>
</evidence>
<dbReference type="PANTHER" id="PTHR32322:SF18">
    <property type="entry name" value="S-ADENOSYLMETHIONINE_S-ADENOSYLHOMOCYSTEINE TRANSPORTER"/>
    <property type="match status" value="1"/>
</dbReference>
<organism evidence="8 9">
    <name type="scientific">Geofilum rubicundum JCM 15548</name>
    <dbReference type="NCBI Taxonomy" id="1236989"/>
    <lineage>
        <taxon>Bacteria</taxon>
        <taxon>Pseudomonadati</taxon>
        <taxon>Bacteroidota</taxon>
        <taxon>Bacteroidia</taxon>
        <taxon>Marinilabiliales</taxon>
        <taxon>Marinilabiliaceae</taxon>
        <taxon>Geofilum</taxon>
    </lineage>
</organism>
<reference evidence="8 9" key="1">
    <citation type="journal article" date="2015" name="Microbes Environ.">
        <title>Distribution and evolution of nitrogen fixation genes in the phylum bacteroidetes.</title>
        <authorList>
            <person name="Inoue J."/>
            <person name="Oshima K."/>
            <person name="Suda W."/>
            <person name="Sakamoto M."/>
            <person name="Iino T."/>
            <person name="Noda S."/>
            <person name="Hongoh Y."/>
            <person name="Hattori M."/>
            <person name="Ohkuma M."/>
        </authorList>
    </citation>
    <scope>NUCLEOTIDE SEQUENCE [LARGE SCALE GENOMIC DNA]</scope>
    <source>
        <strain evidence="8">JCM 15548</strain>
    </source>
</reference>
<protein>
    <submittedName>
        <fullName evidence="8">Permease</fullName>
    </submittedName>
</protein>
<keyword evidence="2" id="KW-1003">Cell membrane</keyword>
<gene>
    <name evidence="8" type="ORF">JCM15548_13621</name>
</gene>
<name>A0A0E9M143_9BACT</name>
<evidence type="ECO:0000256" key="5">
    <source>
        <dbReference type="ARBA" id="ARBA00023136"/>
    </source>
</evidence>
<feature type="transmembrane region" description="Helical" evidence="6">
    <location>
        <begin position="225"/>
        <end position="244"/>
    </location>
</feature>
<evidence type="ECO:0000256" key="1">
    <source>
        <dbReference type="ARBA" id="ARBA00004651"/>
    </source>
</evidence>
<evidence type="ECO:0000259" key="7">
    <source>
        <dbReference type="Pfam" id="PF00892"/>
    </source>
</evidence>
<feature type="domain" description="EamA" evidence="7">
    <location>
        <begin position="11"/>
        <end position="143"/>
    </location>
</feature>
<feature type="transmembrane region" description="Helical" evidence="6">
    <location>
        <begin position="132"/>
        <end position="151"/>
    </location>
</feature>
<evidence type="ECO:0000313" key="9">
    <source>
        <dbReference type="Proteomes" id="UP000032900"/>
    </source>
</evidence>
<evidence type="ECO:0000256" key="4">
    <source>
        <dbReference type="ARBA" id="ARBA00022989"/>
    </source>
</evidence>
<feature type="transmembrane region" description="Helical" evidence="6">
    <location>
        <begin position="280"/>
        <end position="300"/>
    </location>
</feature>
<dbReference type="Gene3D" id="1.10.3730.20">
    <property type="match status" value="1"/>
</dbReference>
<feature type="transmembrane region" description="Helical" evidence="6">
    <location>
        <begin position="12"/>
        <end position="35"/>
    </location>
</feature>
<evidence type="ECO:0000256" key="2">
    <source>
        <dbReference type="ARBA" id="ARBA00022475"/>
    </source>
</evidence>
<evidence type="ECO:0000256" key="6">
    <source>
        <dbReference type="SAM" id="Phobius"/>
    </source>
</evidence>
<dbReference type="PANTHER" id="PTHR32322">
    <property type="entry name" value="INNER MEMBRANE TRANSPORTER"/>
    <property type="match status" value="1"/>
</dbReference>
<feature type="transmembrane region" description="Helical" evidence="6">
    <location>
        <begin position="256"/>
        <end position="274"/>
    </location>
</feature>
<comment type="subcellular location">
    <subcellularLocation>
        <location evidence="1">Cell membrane</location>
        <topology evidence="1">Multi-pass membrane protein</topology>
    </subcellularLocation>
</comment>
<feature type="transmembrane region" description="Helical" evidence="6">
    <location>
        <begin position="157"/>
        <end position="175"/>
    </location>
</feature>
<keyword evidence="3 6" id="KW-0812">Transmembrane</keyword>
<dbReference type="SUPFAM" id="SSF103481">
    <property type="entry name" value="Multidrug resistance efflux transporter EmrE"/>
    <property type="match status" value="2"/>
</dbReference>
<evidence type="ECO:0000256" key="3">
    <source>
        <dbReference type="ARBA" id="ARBA00022692"/>
    </source>
</evidence>
<feature type="transmembrane region" description="Helical" evidence="6">
    <location>
        <begin position="101"/>
        <end position="120"/>
    </location>
</feature>
<keyword evidence="5 6" id="KW-0472">Membrane</keyword>
<dbReference type="InterPro" id="IPR000620">
    <property type="entry name" value="EamA_dom"/>
</dbReference>
<proteinExistence type="predicted"/>
<dbReference type="EMBL" id="BAZW01000043">
    <property type="protein sequence ID" value="GAO31273.1"/>
    <property type="molecule type" value="Genomic_DNA"/>
</dbReference>
<accession>A0A0E9M143</accession>